<keyword evidence="1" id="KW-0175">Coiled coil</keyword>
<evidence type="ECO:0000313" key="4">
    <source>
        <dbReference type="Proteomes" id="UP000001593"/>
    </source>
</evidence>
<evidence type="ECO:0000313" key="3">
    <source>
        <dbReference type="EMBL" id="EDO35048.1"/>
    </source>
</evidence>
<sequence length="1006" mass="112058">MALDEGDKQILHTPERRVLKSFRALYICISYANVEAELLKDSHYQVPSRVAGVLRMKRRNLAQQESEDCYDYPEEIFQGVAYRYGLSLPVIAAYHNQIPDAVINKGDREVTFPARLSYSTSIQETTNPLKKSMESDHSPNVDGINIKIGEVFSLPGTHSTTISSTTSNTPHQYRDLQYCNSITIQGPLGLQEPAIQSVYSIPPLGSRTDRGNWSEIKDLTTVQWATNTTTSNVKTTEMPLTGRGCVTSSDTAPLSTQGSSIDSKQAGECRASVPMERDVIDKSRLSEPSPLANGQIDVGSAIEMERWQAEKCQLVAEAARKRGQIKDILSKMNYLYGKRKPGRPKKDSVTVILKRLNELSLKRQNNERALWDLSREHDRLVTLQSKVQQSKLEKMLEIEKLRKGRLATRMRLLTEEDALHQQLKDQLDHTIARLHAEKKQLTEGLDNFKSDPSDESILRTKDIDMKPNSDMICSLPGSAYHTNESMIVEYDNEIKDEGKSLNGRPVSPSGSFVGFLDNPAPPSHIIKKTSLNRASLGSPSTYEPFQRDITVQARPRISRESPSIVDARWKDITLQDRTSSYPMISTYESTHKDTSLQQRSNPCLGLGVSSSDKTLQRDTKSEEIPKPYMKMPTTYEGLQRNITIQQRPSSSSTKESLADLPSASIQMLNLSVSQEEGPQPVPMNSSAEQRSHSLKRKAPQELHTIMVPSPSNDPIIPSSKRPRKSTPRKLLPSSRGPCISRINNENKGESGTALTKVTTDWDQRDAASALPQCPSPYPKETYESTTTDSTKSATTYSSSNSTSLQSKGPVLDSVNSCTAVSADDSLVPISTESSFPVVSLTGSRIRNDKYDGTGLKAVLHSEDHQHSTVLYNNDNKEKSLKEKKRVCIDKYGTVLSAVLYSENSKNCTVLYNNVNKEKSLLEKAAEAFTLDVFGLGSERICNPIPTGLPRNGRTTVAIQTPDNEVFTVETSFDKIREQRIQKLLQKRNELLASLDARDKPDSKRNT</sequence>
<dbReference type="AlphaFoldDB" id="A7SMM9"/>
<dbReference type="InParanoid" id="A7SMM9"/>
<dbReference type="Proteomes" id="UP000001593">
    <property type="component" value="Unassembled WGS sequence"/>
</dbReference>
<feature type="coiled-coil region" evidence="1">
    <location>
        <begin position="420"/>
        <end position="451"/>
    </location>
</feature>
<protein>
    <submittedName>
        <fullName evidence="3">Uncharacterized protein</fullName>
    </submittedName>
</protein>
<gene>
    <name evidence="3" type="ORF">NEMVEDRAFT_v1g246214</name>
</gene>
<feature type="compositionally biased region" description="Low complexity" evidence="2">
    <location>
        <begin position="784"/>
        <end position="806"/>
    </location>
</feature>
<feature type="compositionally biased region" description="Polar residues" evidence="2">
    <location>
        <begin position="673"/>
        <end position="688"/>
    </location>
</feature>
<feature type="compositionally biased region" description="Basic and acidic residues" evidence="2">
    <location>
        <begin position="614"/>
        <end position="625"/>
    </location>
</feature>
<reference evidence="3 4" key="1">
    <citation type="journal article" date="2007" name="Science">
        <title>Sea anemone genome reveals ancestral eumetazoan gene repertoire and genomic organization.</title>
        <authorList>
            <person name="Putnam N.H."/>
            <person name="Srivastava M."/>
            <person name="Hellsten U."/>
            <person name="Dirks B."/>
            <person name="Chapman J."/>
            <person name="Salamov A."/>
            <person name="Terry A."/>
            <person name="Shapiro H."/>
            <person name="Lindquist E."/>
            <person name="Kapitonov V.V."/>
            <person name="Jurka J."/>
            <person name="Genikhovich G."/>
            <person name="Grigoriev I.V."/>
            <person name="Lucas S.M."/>
            <person name="Steele R.E."/>
            <person name="Finnerty J.R."/>
            <person name="Technau U."/>
            <person name="Martindale M.Q."/>
            <person name="Rokhsar D.S."/>
        </authorList>
    </citation>
    <scope>NUCLEOTIDE SEQUENCE [LARGE SCALE GENOMIC DNA]</scope>
    <source>
        <strain evidence="4">CH2 X CH6</strain>
    </source>
</reference>
<evidence type="ECO:0000256" key="2">
    <source>
        <dbReference type="SAM" id="MobiDB-lite"/>
    </source>
</evidence>
<proteinExistence type="predicted"/>
<keyword evidence="4" id="KW-1185">Reference proteome</keyword>
<feature type="region of interest" description="Disordered" evidence="2">
    <location>
        <begin position="234"/>
        <end position="272"/>
    </location>
</feature>
<accession>A7SMM9</accession>
<feature type="compositionally biased region" description="Polar residues" evidence="2">
    <location>
        <begin position="246"/>
        <end position="263"/>
    </location>
</feature>
<feature type="region of interest" description="Disordered" evidence="2">
    <location>
        <begin position="673"/>
        <end position="752"/>
    </location>
</feature>
<feature type="region of interest" description="Disordered" evidence="2">
    <location>
        <begin position="767"/>
        <end position="809"/>
    </location>
</feature>
<dbReference type="EMBL" id="DS469710">
    <property type="protein sequence ID" value="EDO35048.1"/>
    <property type="molecule type" value="Genomic_DNA"/>
</dbReference>
<organism evidence="3 4">
    <name type="scientific">Nematostella vectensis</name>
    <name type="common">Starlet sea anemone</name>
    <dbReference type="NCBI Taxonomy" id="45351"/>
    <lineage>
        <taxon>Eukaryota</taxon>
        <taxon>Metazoa</taxon>
        <taxon>Cnidaria</taxon>
        <taxon>Anthozoa</taxon>
        <taxon>Hexacorallia</taxon>
        <taxon>Actiniaria</taxon>
        <taxon>Edwardsiidae</taxon>
        <taxon>Nematostella</taxon>
    </lineage>
</organism>
<dbReference type="HOGENOM" id="CLU_298655_0_0_1"/>
<feature type="region of interest" description="Disordered" evidence="2">
    <location>
        <begin position="605"/>
        <end position="627"/>
    </location>
</feature>
<name>A7SMM9_NEMVE</name>
<evidence type="ECO:0000256" key="1">
    <source>
        <dbReference type="SAM" id="Coils"/>
    </source>
</evidence>
<feature type="compositionally biased region" description="Low complexity" evidence="2">
    <location>
        <begin position="708"/>
        <end position="719"/>
    </location>
</feature>